<dbReference type="InterPro" id="IPR043129">
    <property type="entry name" value="ATPase_NBD"/>
</dbReference>
<sequence>MIVLSLDTTMCGVEAWLGKIEHESKCGNKCDVKDKKILCKTAFSPHVEDVIDKFIFDILTESGILLPDLVIINRGPGSFTSTRVGISFVNGWFQGSAEKFKVLGICGLKAVGEYIRNTNLGKRNFIIGQEERGERFWIIKCEGYVFSDIYVLDSYKICTLKDDTDLFLRKRVDQSKIVFVDKNGAEISDLSLTYACALIGYKRFIGGKISNILKIVPIYSGKTS</sequence>
<organism evidence="1">
    <name type="scientific">candidate division CPR3 bacterium</name>
    <dbReference type="NCBI Taxonomy" id="2268181"/>
    <lineage>
        <taxon>Bacteria</taxon>
        <taxon>Bacteria division CPR3</taxon>
    </lineage>
</organism>
<dbReference type="EMBL" id="DRVY01000038">
    <property type="protein sequence ID" value="HHR92114.1"/>
    <property type="molecule type" value="Genomic_DNA"/>
</dbReference>
<name>A0A7C5UT82_UNCC3</name>
<comment type="caution">
    <text evidence="1">The sequence shown here is derived from an EMBL/GenBank/DDBJ whole genome shotgun (WGS) entry which is preliminary data.</text>
</comment>
<accession>A0A7C5UT82</accession>
<proteinExistence type="predicted"/>
<dbReference type="SUPFAM" id="SSF53067">
    <property type="entry name" value="Actin-like ATPase domain"/>
    <property type="match status" value="1"/>
</dbReference>
<dbReference type="Gene3D" id="3.30.420.40">
    <property type="match status" value="1"/>
</dbReference>
<protein>
    <recommendedName>
        <fullName evidence="2">tRNA (Adenosine(37)-N6)-threonylcarbamoyltransferase complex dimerization subunit type 1 TsaB</fullName>
    </recommendedName>
</protein>
<dbReference type="AlphaFoldDB" id="A0A7C5UT82"/>
<evidence type="ECO:0000313" key="1">
    <source>
        <dbReference type="EMBL" id="HHR92114.1"/>
    </source>
</evidence>
<gene>
    <name evidence="1" type="ORF">ENL96_01185</name>
</gene>
<evidence type="ECO:0008006" key="2">
    <source>
        <dbReference type="Google" id="ProtNLM"/>
    </source>
</evidence>
<reference evidence="1" key="1">
    <citation type="journal article" date="2020" name="mSystems">
        <title>Genome- and Community-Level Interaction Insights into Carbon Utilization and Element Cycling Functions of Hydrothermarchaeota in Hydrothermal Sediment.</title>
        <authorList>
            <person name="Zhou Z."/>
            <person name="Liu Y."/>
            <person name="Xu W."/>
            <person name="Pan J."/>
            <person name="Luo Z.H."/>
            <person name="Li M."/>
        </authorList>
    </citation>
    <scope>NUCLEOTIDE SEQUENCE [LARGE SCALE GENOMIC DNA]</scope>
    <source>
        <strain evidence="1">SpSt-1042</strain>
    </source>
</reference>